<gene>
    <name evidence="4" type="ORF">EL17_14835</name>
</gene>
<evidence type="ECO:0000313" key="5">
    <source>
        <dbReference type="Proteomes" id="UP000027821"/>
    </source>
</evidence>
<dbReference type="PANTHER" id="PTHR36306:SF1">
    <property type="entry name" value="ALPHA-AMYLASE-RELATED"/>
    <property type="match status" value="1"/>
</dbReference>
<keyword evidence="2" id="KW-0119">Carbohydrate metabolism</keyword>
<organism evidence="4 5">
    <name type="scientific">Anditalea andensis</name>
    <dbReference type="NCBI Taxonomy" id="1048983"/>
    <lineage>
        <taxon>Bacteria</taxon>
        <taxon>Pseudomonadati</taxon>
        <taxon>Bacteroidota</taxon>
        <taxon>Cytophagia</taxon>
        <taxon>Cytophagales</taxon>
        <taxon>Cytophagaceae</taxon>
        <taxon>Anditalea</taxon>
    </lineage>
</organism>
<dbReference type="CDD" id="cd10795">
    <property type="entry name" value="GH57N_MJA1_like"/>
    <property type="match status" value="1"/>
</dbReference>
<dbReference type="Gene3D" id="3.20.110.20">
    <property type="match status" value="1"/>
</dbReference>
<evidence type="ECO:0000256" key="2">
    <source>
        <dbReference type="ARBA" id="ARBA00023277"/>
    </source>
</evidence>
<dbReference type="OrthoDB" id="138256at2"/>
<dbReference type="InterPro" id="IPR011330">
    <property type="entry name" value="Glyco_hydro/deAcase_b/a-brl"/>
</dbReference>
<dbReference type="PANTHER" id="PTHR36306">
    <property type="entry name" value="ALPHA-AMYLASE-RELATED-RELATED"/>
    <property type="match status" value="1"/>
</dbReference>
<accession>A0A074KSF7</accession>
<protein>
    <submittedName>
        <fullName evidence="4">Alpha-amylase</fullName>
    </submittedName>
</protein>
<evidence type="ECO:0000313" key="4">
    <source>
        <dbReference type="EMBL" id="KEO72896.1"/>
    </source>
</evidence>
<reference evidence="4 5" key="1">
    <citation type="submission" date="2014-04" db="EMBL/GenBank/DDBJ databases">
        <title>Characterization and application of a salt tolerant electro-active bacterium.</title>
        <authorList>
            <person name="Yang L."/>
            <person name="Wei S."/>
            <person name="Tay Q.X.M."/>
        </authorList>
    </citation>
    <scope>NUCLEOTIDE SEQUENCE [LARGE SCALE GENOMIC DNA]</scope>
    <source>
        <strain evidence="4 5">LY1</strain>
    </source>
</reference>
<dbReference type="SUPFAM" id="SSF88713">
    <property type="entry name" value="Glycoside hydrolase/deacetylase"/>
    <property type="match status" value="1"/>
</dbReference>
<dbReference type="AlphaFoldDB" id="A0A074KSF7"/>
<keyword evidence="5" id="KW-1185">Reference proteome</keyword>
<evidence type="ECO:0000259" key="3">
    <source>
        <dbReference type="Pfam" id="PF03065"/>
    </source>
</evidence>
<dbReference type="Pfam" id="PF03065">
    <property type="entry name" value="Glyco_hydro_57"/>
    <property type="match status" value="1"/>
</dbReference>
<dbReference type="EMBL" id="JMIH01000023">
    <property type="protein sequence ID" value="KEO72896.1"/>
    <property type="molecule type" value="Genomic_DNA"/>
</dbReference>
<name>A0A074KSF7_9BACT</name>
<proteinExistence type="inferred from homology"/>
<dbReference type="GO" id="GO:0003824">
    <property type="term" value="F:catalytic activity"/>
    <property type="evidence" value="ECO:0007669"/>
    <property type="project" value="InterPro"/>
</dbReference>
<comment type="caution">
    <text evidence="4">The sequence shown here is derived from an EMBL/GenBank/DDBJ whole genome shotgun (WGS) entry which is preliminary data.</text>
</comment>
<dbReference type="InterPro" id="IPR004300">
    <property type="entry name" value="Glyco_hydro_57_N"/>
</dbReference>
<comment type="similarity">
    <text evidence="1">Belongs to the glycosyl hydrolase 57 family.</text>
</comment>
<dbReference type="Proteomes" id="UP000027821">
    <property type="component" value="Unassembled WGS sequence"/>
</dbReference>
<dbReference type="GO" id="GO:0005975">
    <property type="term" value="P:carbohydrate metabolic process"/>
    <property type="evidence" value="ECO:0007669"/>
    <property type="project" value="InterPro"/>
</dbReference>
<evidence type="ECO:0000256" key="1">
    <source>
        <dbReference type="ARBA" id="ARBA00006821"/>
    </source>
</evidence>
<dbReference type="eggNOG" id="COG1449">
    <property type="taxonomic scope" value="Bacteria"/>
</dbReference>
<dbReference type="STRING" id="1048983.EL17_14835"/>
<dbReference type="RefSeq" id="WP_035075947.1">
    <property type="nucleotide sequence ID" value="NZ_JMIH01000023.1"/>
</dbReference>
<sequence length="405" mass="47667">MRTICFYFQVHQPFRLKPYRFFDIGEDHDYYDTFSNKSIMRKVAEKCYLPMNSLLLELVEKYAGKFKVSFSISGTALDQFEAYAPEVLESFQKLVKTGHVELMNETYTHSLCGLKSKEEFIRLITKHQERIKELFDGYSPKVFRNTELIYSDEIGATVAQLGYKAILTEGAKHVLGWKSPNFVYLNAIEPKLKVLLKNFRLSDDIAFRFSNRSWADWPMTTEKFVTWINQIPQEEETLNLFMDYETFGEHQWAESGIFEFMRHLPDTVLNHSNFTFSTPSEVVENIPPVGKIHVPIPISWADEERDLTAWLGNDLQDEAFDRLYELEELVKSSEDPEIQRDWEYLQTSDHFYYMCTKFFADGDIHTYFSPYENPYEAFINYMNVLSDFILRLKSTAVKKPKTVKK</sequence>
<dbReference type="InterPro" id="IPR052046">
    <property type="entry name" value="GH57_Enzymes"/>
</dbReference>
<feature type="domain" description="Glycoside hydrolase family 57 N-terminal" evidence="3">
    <location>
        <begin position="6"/>
        <end position="295"/>
    </location>
</feature>